<dbReference type="GO" id="GO:0031969">
    <property type="term" value="C:chloroplast membrane"/>
    <property type="evidence" value="ECO:0007669"/>
    <property type="project" value="UniProtKB-SubCell"/>
</dbReference>
<evidence type="ECO:0000256" key="12">
    <source>
        <dbReference type="SAM" id="SignalP"/>
    </source>
</evidence>
<evidence type="ECO:0000259" key="13">
    <source>
        <dbReference type="PROSITE" id="PS50850"/>
    </source>
</evidence>
<evidence type="ECO:0000256" key="1">
    <source>
        <dbReference type="ARBA" id="ARBA00004508"/>
    </source>
</evidence>
<dbReference type="Proteomes" id="UP001652660">
    <property type="component" value="Chromosome 6e"/>
</dbReference>
<organism evidence="14 15">
    <name type="scientific">Coffea arabica</name>
    <name type="common">Arabian coffee</name>
    <dbReference type="NCBI Taxonomy" id="13443"/>
    <lineage>
        <taxon>Eukaryota</taxon>
        <taxon>Viridiplantae</taxon>
        <taxon>Streptophyta</taxon>
        <taxon>Embryophyta</taxon>
        <taxon>Tracheophyta</taxon>
        <taxon>Spermatophyta</taxon>
        <taxon>Magnoliopsida</taxon>
        <taxon>eudicotyledons</taxon>
        <taxon>Gunneridae</taxon>
        <taxon>Pentapetalae</taxon>
        <taxon>asterids</taxon>
        <taxon>lamiids</taxon>
        <taxon>Gentianales</taxon>
        <taxon>Rubiaceae</taxon>
        <taxon>Ixoroideae</taxon>
        <taxon>Gardenieae complex</taxon>
        <taxon>Bertiereae - Coffeeae clade</taxon>
        <taxon>Coffeeae</taxon>
        <taxon>Coffea</taxon>
    </lineage>
</organism>
<dbReference type="AlphaFoldDB" id="A0A6P6SYZ2"/>
<dbReference type="Pfam" id="PF07690">
    <property type="entry name" value="MFS_1"/>
    <property type="match status" value="1"/>
</dbReference>
<feature type="transmembrane region" description="Helical" evidence="11">
    <location>
        <begin position="290"/>
        <end position="312"/>
    </location>
</feature>
<feature type="signal peptide" evidence="12">
    <location>
        <begin position="1"/>
        <end position="19"/>
    </location>
</feature>
<proteinExistence type="inferred from homology"/>
<evidence type="ECO:0000256" key="6">
    <source>
        <dbReference type="ARBA" id="ARBA00022989"/>
    </source>
</evidence>
<comment type="similarity">
    <text evidence="9">Belongs to the major facilitator superfamily. Phosphate:H(+) symporter (TC 2.A.1.9) family.</text>
</comment>
<feature type="chain" id="PRO_5028417640" evidence="12">
    <location>
        <begin position="20"/>
        <end position="573"/>
    </location>
</feature>
<dbReference type="InterPro" id="IPR036259">
    <property type="entry name" value="MFS_trans_sf"/>
</dbReference>
<dbReference type="InterPro" id="IPR050382">
    <property type="entry name" value="MFS_Na/Anion_cotransporter"/>
</dbReference>
<keyword evidence="4 11" id="KW-0812">Transmembrane</keyword>
<dbReference type="InterPro" id="IPR020846">
    <property type="entry name" value="MFS_dom"/>
</dbReference>
<reference evidence="15" key="2">
    <citation type="submission" date="2025-08" db="UniProtKB">
        <authorList>
            <consortium name="RefSeq"/>
        </authorList>
    </citation>
    <scope>IDENTIFICATION</scope>
    <source>
        <tissue evidence="15">Leaves</tissue>
    </source>
</reference>
<dbReference type="Gene3D" id="1.20.1250.20">
    <property type="entry name" value="MFS general substrate transporter like domains"/>
    <property type="match status" value="2"/>
</dbReference>
<dbReference type="PROSITE" id="PS50850">
    <property type="entry name" value="MFS"/>
    <property type="match status" value="1"/>
</dbReference>
<dbReference type="CDD" id="cd17380">
    <property type="entry name" value="MFS_SLC17A9_like"/>
    <property type="match status" value="1"/>
</dbReference>
<feature type="transmembrane region" description="Helical" evidence="11">
    <location>
        <begin position="230"/>
        <end position="249"/>
    </location>
</feature>
<dbReference type="SUPFAM" id="SSF103473">
    <property type="entry name" value="MFS general substrate transporter"/>
    <property type="match status" value="1"/>
</dbReference>
<feature type="transmembrane region" description="Helical" evidence="11">
    <location>
        <begin position="206"/>
        <end position="223"/>
    </location>
</feature>
<dbReference type="InterPro" id="IPR011701">
    <property type="entry name" value="MFS"/>
</dbReference>
<feature type="transmembrane region" description="Helical" evidence="11">
    <location>
        <begin position="318"/>
        <end position="338"/>
    </location>
</feature>
<dbReference type="FunFam" id="1.20.1250.20:FF:000131">
    <property type="entry name" value="Probable anion transporter 3, chloroplastic"/>
    <property type="match status" value="1"/>
</dbReference>
<evidence type="ECO:0000256" key="7">
    <source>
        <dbReference type="ARBA" id="ARBA00023136"/>
    </source>
</evidence>
<evidence type="ECO:0000256" key="2">
    <source>
        <dbReference type="ARBA" id="ARBA00022528"/>
    </source>
</evidence>
<feature type="transmembrane region" description="Helical" evidence="11">
    <location>
        <begin position="458"/>
        <end position="477"/>
    </location>
</feature>
<comment type="similarity">
    <text evidence="8">Belongs to the major facilitator superfamily. Sodium/anion cotransporter (TC 2.A.1.14) family.</text>
</comment>
<feature type="transmembrane region" description="Helical" evidence="11">
    <location>
        <begin position="255"/>
        <end position="278"/>
    </location>
</feature>
<dbReference type="RefSeq" id="XP_027071258.1">
    <property type="nucleotide sequence ID" value="XM_027215457.2"/>
</dbReference>
<evidence type="ECO:0000313" key="15">
    <source>
        <dbReference type="RefSeq" id="XP_027071258.1"/>
    </source>
</evidence>
<evidence type="ECO:0000256" key="10">
    <source>
        <dbReference type="ARBA" id="ARBA00054913"/>
    </source>
</evidence>
<sequence>MVVILLLAITLAQRFLTLSLSHKHRLMASVKPTKSCLQHYSNPKFSTSAHSHSGFINYSKTPLRFQRNPTWRKLSLEDGREEQEFRRRGIRGTCSLEINNSISISHIHNNTKKQRGGGCGGVVRCTAEGIERGLLVGGGGGGGGGGGRSQEVEGGLMVAERFKVVALVASIMCLCNADRVVMSVAIVPLAAQHGWSSSFLGIVQSSFLWGYIFSSVIGGALVDKYGGKRVIAWGGALWSLATLLTPWAANHSTASLLAVRAFFGLAEGVALPSMNTLLSRWFPSHERATAVGISMGGFHLGNVVGLVLTPLLMSSIGISGPFILFSSLGLLWLTTWVYRVTNDPQDSSTIRKSELRLIQAGKSDSSATKGKLPPLGLLLSKLPAWAIILANVTNNWGYFVLLSWMPVYFKTVFGVNLKQAAWFSAVPWGTMAISGYIAGAISDYLIKAGYSLTLVRKIMQSIGFIGPGVSLLCLNFAKTPEVAAVFITAALSLSSFSQAGFLLNMQDIAPQYAGFLHGISNSAGTLAAIISTIGTGFFVQWLGSFQAFLTVTACLYFVTTIFWNLYATGEKVF</sequence>
<evidence type="ECO:0000256" key="5">
    <source>
        <dbReference type="ARBA" id="ARBA00022946"/>
    </source>
</evidence>
<dbReference type="FunFam" id="1.20.1250.20:FF:000142">
    <property type="entry name" value="probable anion transporter 3, chloroplastic"/>
    <property type="match status" value="1"/>
</dbReference>
<dbReference type="InterPro" id="IPR044777">
    <property type="entry name" value="SLC17A9-like"/>
</dbReference>
<dbReference type="PANTHER" id="PTHR11662">
    <property type="entry name" value="SOLUTE CARRIER FAMILY 17"/>
    <property type="match status" value="1"/>
</dbReference>
<comment type="function">
    <text evidence="10">Inorganic phosphate and probable anion transporter.</text>
</comment>
<evidence type="ECO:0000256" key="3">
    <source>
        <dbReference type="ARBA" id="ARBA00022640"/>
    </source>
</evidence>
<feature type="transmembrane region" description="Helical" evidence="11">
    <location>
        <begin position="382"/>
        <end position="405"/>
    </location>
</feature>
<keyword evidence="3" id="KW-0934">Plastid</keyword>
<feature type="transmembrane region" description="Helical" evidence="11">
    <location>
        <begin position="425"/>
        <end position="446"/>
    </location>
</feature>
<feature type="transmembrane region" description="Helical" evidence="11">
    <location>
        <begin position="515"/>
        <end position="539"/>
    </location>
</feature>
<gene>
    <name evidence="15" type="primary">LOC113696115</name>
</gene>
<dbReference type="GO" id="GO:0005315">
    <property type="term" value="F:phosphate transmembrane transporter activity"/>
    <property type="evidence" value="ECO:0007669"/>
    <property type="project" value="TreeGrafter"/>
</dbReference>
<dbReference type="OrthoDB" id="2250022at2759"/>
<feature type="transmembrane region" description="Helical" evidence="11">
    <location>
        <begin position="545"/>
        <end position="566"/>
    </location>
</feature>
<keyword evidence="14" id="KW-1185">Reference proteome</keyword>
<evidence type="ECO:0000256" key="4">
    <source>
        <dbReference type="ARBA" id="ARBA00022692"/>
    </source>
</evidence>
<keyword evidence="7 11" id="KW-0472">Membrane</keyword>
<keyword evidence="6 11" id="KW-1133">Transmembrane helix</keyword>
<dbReference type="PANTHER" id="PTHR11662:SF399">
    <property type="entry name" value="FI19708P1-RELATED"/>
    <property type="match status" value="1"/>
</dbReference>
<comment type="subcellular location">
    <subcellularLocation>
        <location evidence="1">Plastid</location>
        <location evidence="1">Chloroplast membrane</location>
        <topology evidence="1">Multi-pass membrane protein</topology>
    </subcellularLocation>
</comment>
<name>A0A6P6SYZ2_COFAR</name>
<evidence type="ECO:0000256" key="9">
    <source>
        <dbReference type="ARBA" id="ARBA00044504"/>
    </source>
</evidence>
<keyword evidence="2" id="KW-0150">Chloroplast</keyword>
<keyword evidence="12" id="KW-0732">Signal</keyword>
<reference evidence="14" key="1">
    <citation type="journal article" date="2025" name="Foods">
        <title>Unveiling the Microbial Signatures of Arabica Coffee Cherries: Insights into Ripeness Specific Diversity, Functional Traits, and Implications for Quality and Safety.</title>
        <authorList>
            <consortium name="RefSeq"/>
            <person name="Tenea G.N."/>
            <person name="Cifuentes V."/>
            <person name="Reyes P."/>
            <person name="Cevallos-Vallejos M."/>
        </authorList>
    </citation>
    <scope>NUCLEOTIDE SEQUENCE [LARGE SCALE GENOMIC DNA]</scope>
</reference>
<evidence type="ECO:0000313" key="14">
    <source>
        <dbReference type="Proteomes" id="UP001652660"/>
    </source>
</evidence>
<feature type="transmembrane region" description="Helical" evidence="11">
    <location>
        <begin position="483"/>
        <end position="503"/>
    </location>
</feature>
<keyword evidence="5" id="KW-0809">Transit peptide</keyword>
<protein>
    <submittedName>
        <fullName evidence="15">Probable anion transporter 3, chloroplastic isoform X1</fullName>
    </submittedName>
</protein>
<evidence type="ECO:0000256" key="11">
    <source>
        <dbReference type="SAM" id="Phobius"/>
    </source>
</evidence>
<dbReference type="GeneID" id="113696115"/>
<feature type="domain" description="Major facilitator superfamily (MFS) profile" evidence="13">
    <location>
        <begin position="164"/>
        <end position="571"/>
    </location>
</feature>
<evidence type="ECO:0000256" key="8">
    <source>
        <dbReference type="ARBA" id="ARBA00024362"/>
    </source>
</evidence>
<accession>A0A6P6SYZ2</accession>